<organism evidence="3 4">
    <name type="scientific">Mycena albidolilacea</name>
    <dbReference type="NCBI Taxonomy" id="1033008"/>
    <lineage>
        <taxon>Eukaryota</taxon>
        <taxon>Fungi</taxon>
        <taxon>Dikarya</taxon>
        <taxon>Basidiomycota</taxon>
        <taxon>Agaricomycotina</taxon>
        <taxon>Agaricomycetes</taxon>
        <taxon>Agaricomycetidae</taxon>
        <taxon>Agaricales</taxon>
        <taxon>Marasmiineae</taxon>
        <taxon>Mycenaceae</taxon>
        <taxon>Mycena</taxon>
    </lineage>
</organism>
<evidence type="ECO:0000259" key="2">
    <source>
        <dbReference type="Pfam" id="PF20152"/>
    </source>
</evidence>
<accession>A0AAD7EA48</accession>
<dbReference type="InterPro" id="IPR045339">
    <property type="entry name" value="DUF6534"/>
</dbReference>
<keyword evidence="1" id="KW-1133">Transmembrane helix</keyword>
<feature type="transmembrane region" description="Helical" evidence="1">
    <location>
        <begin position="88"/>
        <end position="106"/>
    </location>
</feature>
<dbReference type="PANTHER" id="PTHR40465:SF1">
    <property type="entry name" value="DUF6534 DOMAIN-CONTAINING PROTEIN"/>
    <property type="match status" value="1"/>
</dbReference>
<evidence type="ECO:0000313" key="3">
    <source>
        <dbReference type="EMBL" id="KAJ7306810.1"/>
    </source>
</evidence>
<dbReference type="Pfam" id="PF20152">
    <property type="entry name" value="DUF6534"/>
    <property type="match status" value="1"/>
</dbReference>
<evidence type="ECO:0000313" key="4">
    <source>
        <dbReference type="Proteomes" id="UP001218218"/>
    </source>
</evidence>
<feature type="transmembrane region" description="Helical" evidence="1">
    <location>
        <begin position="118"/>
        <end position="139"/>
    </location>
</feature>
<keyword evidence="1" id="KW-0812">Transmembrane</keyword>
<keyword evidence="4" id="KW-1185">Reference proteome</keyword>
<dbReference type="AlphaFoldDB" id="A0AAD7EA48"/>
<feature type="transmembrane region" description="Helical" evidence="1">
    <location>
        <begin position="46"/>
        <end position="68"/>
    </location>
</feature>
<gene>
    <name evidence="3" type="ORF">DFH08DRAFT_901798</name>
</gene>
<feature type="transmembrane region" description="Helical" evidence="1">
    <location>
        <begin position="159"/>
        <end position="180"/>
    </location>
</feature>
<feature type="transmembrane region" description="Helical" evidence="1">
    <location>
        <begin position="200"/>
        <end position="221"/>
    </location>
</feature>
<dbReference type="Proteomes" id="UP001218218">
    <property type="component" value="Unassembled WGS sequence"/>
</dbReference>
<proteinExistence type="predicted"/>
<reference evidence="3" key="1">
    <citation type="submission" date="2023-03" db="EMBL/GenBank/DDBJ databases">
        <title>Massive genome expansion in bonnet fungi (Mycena s.s.) driven by repeated elements and novel gene families across ecological guilds.</title>
        <authorList>
            <consortium name="Lawrence Berkeley National Laboratory"/>
            <person name="Harder C.B."/>
            <person name="Miyauchi S."/>
            <person name="Viragh M."/>
            <person name="Kuo A."/>
            <person name="Thoen E."/>
            <person name="Andreopoulos B."/>
            <person name="Lu D."/>
            <person name="Skrede I."/>
            <person name="Drula E."/>
            <person name="Henrissat B."/>
            <person name="Morin E."/>
            <person name="Kohler A."/>
            <person name="Barry K."/>
            <person name="LaButti K."/>
            <person name="Morin E."/>
            <person name="Salamov A."/>
            <person name="Lipzen A."/>
            <person name="Mereny Z."/>
            <person name="Hegedus B."/>
            <person name="Baldrian P."/>
            <person name="Stursova M."/>
            <person name="Weitz H."/>
            <person name="Taylor A."/>
            <person name="Grigoriev I.V."/>
            <person name="Nagy L.G."/>
            <person name="Martin F."/>
            <person name="Kauserud H."/>
        </authorList>
    </citation>
    <scope>NUCLEOTIDE SEQUENCE</scope>
    <source>
        <strain evidence="3">CBHHK002</strain>
    </source>
</reference>
<dbReference type="EMBL" id="JARIHO010000091">
    <property type="protein sequence ID" value="KAJ7306810.1"/>
    <property type="molecule type" value="Genomic_DNA"/>
</dbReference>
<comment type="caution">
    <text evidence="3">The sequence shown here is derived from an EMBL/GenBank/DDBJ whole genome shotgun (WGS) entry which is preliminary data.</text>
</comment>
<protein>
    <recommendedName>
        <fullName evidence="2">DUF6534 domain-containing protein</fullName>
    </recommendedName>
</protein>
<sequence length="302" mass="33368">MDPAVSLNLYTTIGAFLIGVLVSYVLVAQTYIYYGRFPDDSPKLKALVCGQVCEIIHGLCIGHGLYVYTICDYWHPDRIFGGPSPPSMDTAVLFCVIIATCVQGFYGSQIYTFSGNLYIPILIWIMASLRLPAGFGNLISGLRMASLVDHNRHWLWLSGFGWSISAATDLTIAATLVLYLHQQRKKVDKSSRTAVLVDKLILWTIETGALTSLSSIVALAFHHNEDFIYLAFFTLEATTDGMTCSLNSRETLSEMNEHEISSKFSLPAMSTTPAVSVFFMSSTTRIGEVNSRFPPSLFGRRG</sequence>
<keyword evidence="1" id="KW-0472">Membrane</keyword>
<dbReference type="PANTHER" id="PTHR40465">
    <property type="entry name" value="CHROMOSOME 1, WHOLE GENOME SHOTGUN SEQUENCE"/>
    <property type="match status" value="1"/>
</dbReference>
<name>A0AAD7EA48_9AGAR</name>
<feature type="transmembrane region" description="Helical" evidence="1">
    <location>
        <begin position="12"/>
        <end position="34"/>
    </location>
</feature>
<evidence type="ECO:0000256" key="1">
    <source>
        <dbReference type="SAM" id="Phobius"/>
    </source>
</evidence>
<feature type="domain" description="DUF6534" evidence="2">
    <location>
        <begin position="165"/>
        <end position="250"/>
    </location>
</feature>